<feature type="compositionally biased region" description="Basic and acidic residues" evidence="1">
    <location>
        <begin position="178"/>
        <end position="189"/>
    </location>
</feature>
<feature type="region of interest" description="Disordered" evidence="1">
    <location>
        <begin position="170"/>
        <end position="251"/>
    </location>
</feature>
<proteinExistence type="predicted"/>
<evidence type="ECO:0000256" key="2">
    <source>
        <dbReference type="SAM" id="Phobius"/>
    </source>
</evidence>
<protein>
    <submittedName>
        <fullName evidence="3">Uncharacterized protein</fullName>
    </submittedName>
</protein>
<feature type="region of interest" description="Disordered" evidence="1">
    <location>
        <begin position="118"/>
        <end position="151"/>
    </location>
</feature>
<dbReference type="EMBL" id="KV417502">
    <property type="protein sequence ID" value="KZP28683.1"/>
    <property type="molecule type" value="Genomic_DNA"/>
</dbReference>
<feature type="compositionally biased region" description="Low complexity" evidence="1">
    <location>
        <begin position="351"/>
        <end position="365"/>
    </location>
</feature>
<evidence type="ECO:0000256" key="1">
    <source>
        <dbReference type="SAM" id="MobiDB-lite"/>
    </source>
</evidence>
<feature type="compositionally biased region" description="Low complexity" evidence="1">
    <location>
        <begin position="118"/>
        <end position="139"/>
    </location>
</feature>
<organism evidence="3 4">
    <name type="scientific">Athelia psychrophila</name>
    <dbReference type="NCBI Taxonomy" id="1759441"/>
    <lineage>
        <taxon>Eukaryota</taxon>
        <taxon>Fungi</taxon>
        <taxon>Dikarya</taxon>
        <taxon>Basidiomycota</taxon>
        <taxon>Agaricomycotina</taxon>
        <taxon>Agaricomycetes</taxon>
        <taxon>Agaricomycetidae</taxon>
        <taxon>Atheliales</taxon>
        <taxon>Atheliaceae</taxon>
        <taxon>Athelia</taxon>
    </lineage>
</organism>
<feature type="compositionally biased region" description="Pro residues" evidence="1">
    <location>
        <begin position="334"/>
        <end position="350"/>
    </location>
</feature>
<gene>
    <name evidence="3" type="ORF">FIBSPDRAFT_947510</name>
</gene>
<keyword evidence="2" id="KW-0472">Membrane</keyword>
<feature type="compositionally biased region" description="Pro residues" evidence="1">
    <location>
        <begin position="366"/>
        <end position="380"/>
    </location>
</feature>
<keyword evidence="2" id="KW-1133">Transmembrane helix</keyword>
<evidence type="ECO:0000313" key="4">
    <source>
        <dbReference type="Proteomes" id="UP000076532"/>
    </source>
</evidence>
<sequence length="470" mass="51345">MRLGEEGPSEAEHVVKARVSAVVEQQQPHHTQAAPILAQTHLEVAPTRAHVRVSQHEQARQRQKPIETEEQFGVAVVYPRALRETAVAWPVASHVTGVRVYHRRRHSAQGRPLATRPVHAAHSPPYAPAVPAAALAPPSTDRAPPPSALWPPPLLDALGRIERARHIRVAPPRLAAEQQREAEQGDRSQSDAPRLQLREVKGVGGGPGRKRVAVQARRPLPPQNAPPLHGQGTTGEMLGDGQGRAPAVEARPLRVPGGVRAAGRLLHRLQQTPQGPRLLRAPRAPAAAHVEPVDALERPLPLAALLPRLRQRHAHSVALTPDVAWRVTISAPALRPPLEPTPKPTSPPRQLPQQRHLLSPTVSASPLPPLPPPLTPPPPSKEPELVALPPHMLPQGIRRPVLFEYVTPVQASTEQKEDRTKAEDKAVPYPAPDRQIMLFLSWRRLIPLVSLLHYGSLLALLIRLPTLPRL</sequence>
<reference evidence="3 4" key="1">
    <citation type="journal article" date="2016" name="Mol. Biol. Evol.">
        <title>Comparative Genomics of Early-Diverging Mushroom-Forming Fungi Provides Insights into the Origins of Lignocellulose Decay Capabilities.</title>
        <authorList>
            <person name="Nagy L.G."/>
            <person name="Riley R."/>
            <person name="Tritt A."/>
            <person name="Adam C."/>
            <person name="Daum C."/>
            <person name="Floudas D."/>
            <person name="Sun H."/>
            <person name="Yadav J.S."/>
            <person name="Pangilinan J."/>
            <person name="Larsson K.H."/>
            <person name="Matsuura K."/>
            <person name="Barry K."/>
            <person name="Labutti K."/>
            <person name="Kuo R."/>
            <person name="Ohm R.A."/>
            <person name="Bhattacharya S.S."/>
            <person name="Shirouzu T."/>
            <person name="Yoshinaga Y."/>
            <person name="Martin F.M."/>
            <person name="Grigoriev I.V."/>
            <person name="Hibbett D.S."/>
        </authorList>
    </citation>
    <scope>NUCLEOTIDE SEQUENCE [LARGE SCALE GENOMIC DNA]</scope>
    <source>
        <strain evidence="3 4">CBS 109695</strain>
    </source>
</reference>
<keyword evidence="2" id="KW-0812">Transmembrane</keyword>
<name>A0A166RUY8_9AGAM</name>
<accession>A0A166RUY8</accession>
<evidence type="ECO:0000313" key="3">
    <source>
        <dbReference type="EMBL" id="KZP28683.1"/>
    </source>
</evidence>
<feature type="transmembrane region" description="Helical" evidence="2">
    <location>
        <begin position="445"/>
        <end position="464"/>
    </location>
</feature>
<dbReference type="Proteomes" id="UP000076532">
    <property type="component" value="Unassembled WGS sequence"/>
</dbReference>
<dbReference type="AlphaFoldDB" id="A0A166RUY8"/>
<feature type="region of interest" description="Disordered" evidence="1">
    <location>
        <begin position="334"/>
        <end position="383"/>
    </location>
</feature>
<keyword evidence="4" id="KW-1185">Reference proteome</keyword>